<dbReference type="EMBL" id="CAJVPZ010050922">
    <property type="protein sequence ID" value="CAG8778311.1"/>
    <property type="molecule type" value="Genomic_DNA"/>
</dbReference>
<sequence>VLIATVEKYEMQKNFQNQLENAIGDVKKLLENLEYQEDRKYLRKIPEVLERQDDKKFFLEYLDKVDNQLDFFKDFDKKALEISYYFNHMINSTFEILSGLANLQTKIFSSIERLNNIDLENTQDEINLSFDETNEDLSKWINYCAEITKHFKKFYKNHSNLIENIKD</sequence>
<reference evidence="2" key="1">
    <citation type="submission" date="2021-06" db="EMBL/GenBank/DDBJ databases">
        <authorList>
            <person name="Kallberg Y."/>
            <person name="Tangrot J."/>
            <person name="Rosling A."/>
        </authorList>
    </citation>
    <scope>NUCLEOTIDE SEQUENCE</scope>
    <source>
        <strain evidence="2">IN212</strain>
    </source>
</reference>
<feature type="non-terminal residue" evidence="2">
    <location>
        <position position="167"/>
    </location>
</feature>
<feature type="coiled-coil region" evidence="1">
    <location>
        <begin position="12"/>
        <end position="39"/>
    </location>
</feature>
<organism evidence="2 3">
    <name type="scientific">Racocetra fulgida</name>
    <dbReference type="NCBI Taxonomy" id="60492"/>
    <lineage>
        <taxon>Eukaryota</taxon>
        <taxon>Fungi</taxon>
        <taxon>Fungi incertae sedis</taxon>
        <taxon>Mucoromycota</taxon>
        <taxon>Glomeromycotina</taxon>
        <taxon>Glomeromycetes</taxon>
        <taxon>Diversisporales</taxon>
        <taxon>Gigasporaceae</taxon>
        <taxon>Racocetra</taxon>
    </lineage>
</organism>
<gene>
    <name evidence="2" type="ORF">RFULGI_LOCUS15595</name>
</gene>
<evidence type="ECO:0000313" key="2">
    <source>
        <dbReference type="EMBL" id="CAG8778311.1"/>
    </source>
</evidence>
<name>A0A9N9JEH5_9GLOM</name>
<keyword evidence="3" id="KW-1185">Reference proteome</keyword>
<keyword evidence="1" id="KW-0175">Coiled coil</keyword>
<evidence type="ECO:0000256" key="1">
    <source>
        <dbReference type="SAM" id="Coils"/>
    </source>
</evidence>
<dbReference type="Proteomes" id="UP000789396">
    <property type="component" value="Unassembled WGS sequence"/>
</dbReference>
<dbReference type="OrthoDB" id="2424777at2759"/>
<comment type="caution">
    <text evidence="2">The sequence shown here is derived from an EMBL/GenBank/DDBJ whole genome shotgun (WGS) entry which is preliminary data.</text>
</comment>
<feature type="non-terminal residue" evidence="2">
    <location>
        <position position="1"/>
    </location>
</feature>
<accession>A0A9N9JEH5</accession>
<evidence type="ECO:0000313" key="3">
    <source>
        <dbReference type="Proteomes" id="UP000789396"/>
    </source>
</evidence>
<protein>
    <submittedName>
        <fullName evidence="2">2462_t:CDS:1</fullName>
    </submittedName>
</protein>
<dbReference type="AlphaFoldDB" id="A0A9N9JEH5"/>
<proteinExistence type="predicted"/>